<dbReference type="PROSITE" id="PS50929">
    <property type="entry name" value="ABC_TM1F"/>
    <property type="match status" value="1"/>
</dbReference>
<feature type="transmembrane region" description="Helical" evidence="7">
    <location>
        <begin position="34"/>
        <end position="57"/>
    </location>
</feature>
<comment type="subcellular location">
    <subcellularLocation>
        <location evidence="1">Cell membrane</location>
        <topology evidence="1">Multi-pass membrane protein</topology>
    </subcellularLocation>
</comment>
<evidence type="ECO:0000256" key="5">
    <source>
        <dbReference type="ARBA" id="ARBA00022989"/>
    </source>
</evidence>
<name>A0ABT6PA15_9BACT</name>
<dbReference type="InterPro" id="IPR036640">
    <property type="entry name" value="ABC1_TM_sf"/>
</dbReference>
<dbReference type="SUPFAM" id="SSF52540">
    <property type="entry name" value="P-loop containing nucleoside triphosphate hydrolases"/>
    <property type="match status" value="1"/>
</dbReference>
<evidence type="ECO:0000256" key="3">
    <source>
        <dbReference type="ARBA" id="ARBA00022741"/>
    </source>
</evidence>
<evidence type="ECO:0000256" key="4">
    <source>
        <dbReference type="ARBA" id="ARBA00022840"/>
    </source>
</evidence>
<dbReference type="InterPro" id="IPR003593">
    <property type="entry name" value="AAA+_ATPase"/>
</dbReference>
<dbReference type="PANTHER" id="PTHR43394">
    <property type="entry name" value="ATP-DEPENDENT PERMEASE MDL1, MITOCHONDRIAL"/>
    <property type="match status" value="1"/>
</dbReference>
<feature type="domain" description="ABC transporter" evidence="8">
    <location>
        <begin position="357"/>
        <end position="598"/>
    </location>
</feature>
<evidence type="ECO:0000259" key="9">
    <source>
        <dbReference type="PROSITE" id="PS50929"/>
    </source>
</evidence>
<keyword evidence="5 7" id="KW-1133">Transmembrane helix</keyword>
<keyword evidence="11" id="KW-1185">Reference proteome</keyword>
<dbReference type="Gene3D" id="1.20.1560.10">
    <property type="entry name" value="ABC transporter type 1, transmembrane domain"/>
    <property type="match status" value="1"/>
</dbReference>
<proteinExistence type="predicted"/>
<keyword evidence="6 7" id="KW-0472">Membrane</keyword>
<dbReference type="RefSeq" id="WP_136973331.1">
    <property type="nucleotide sequence ID" value="NZ_JARZHI010000125.1"/>
</dbReference>
<dbReference type="InterPro" id="IPR011527">
    <property type="entry name" value="ABC1_TM_dom"/>
</dbReference>
<dbReference type="InterPro" id="IPR039421">
    <property type="entry name" value="Type_1_exporter"/>
</dbReference>
<keyword evidence="3" id="KW-0547">Nucleotide-binding</keyword>
<keyword evidence="2 7" id="KW-0812">Transmembrane</keyword>
<protein>
    <submittedName>
        <fullName evidence="10">ABC transporter ATP-binding protein</fullName>
    </submittedName>
</protein>
<dbReference type="SUPFAM" id="SSF90123">
    <property type="entry name" value="ABC transporter transmembrane region"/>
    <property type="match status" value="1"/>
</dbReference>
<dbReference type="GO" id="GO:0005524">
    <property type="term" value="F:ATP binding"/>
    <property type="evidence" value="ECO:0007669"/>
    <property type="project" value="UniProtKB-KW"/>
</dbReference>
<dbReference type="InterPro" id="IPR003439">
    <property type="entry name" value="ABC_transporter-like_ATP-bd"/>
</dbReference>
<comment type="caution">
    <text evidence="10">The sequence shown here is derived from an EMBL/GenBank/DDBJ whole genome shotgun (WGS) entry which is preliminary data.</text>
</comment>
<reference evidence="10 11" key="1">
    <citation type="submission" date="2023-04" db="EMBL/GenBank/DDBJ databases">
        <title>The genome sequence of Polyangium sorediatum DSM14670.</title>
        <authorList>
            <person name="Zhang X."/>
        </authorList>
    </citation>
    <scope>NUCLEOTIDE SEQUENCE [LARGE SCALE GENOMIC DNA]</scope>
    <source>
        <strain evidence="10 11">DSM 14670</strain>
    </source>
</reference>
<evidence type="ECO:0000313" key="11">
    <source>
        <dbReference type="Proteomes" id="UP001160301"/>
    </source>
</evidence>
<dbReference type="SMART" id="SM00382">
    <property type="entry name" value="AAA"/>
    <property type="match status" value="1"/>
</dbReference>
<dbReference type="PROSITE" id="PS50893">
    <property type="entry name" value="ABC_TRANSPORTER_2"/>
    <property type="match status" value="1"/>
</dbReference>
<gene>
    <name evidence="10" type="ORF">QHF89_48390</name>
</gene>
<evidence type="ECO:0000256" key="6">
    <source>
        <dbReference type="ARBA" id="ARBA00023136"/>
    </source>
</evidence>
<feature type="domain" description="ABC transmembrane type-1" evidence="9">
    <location>
        <begin position="37"/>
        <end position="320"/>
    </location>
</feature>
<evidence type="ECO:0000313" key="10">
    <source>
        <dbReference type="EMBL" id="MDI1437423.1"/>
    </source>
</evidence>
<accession>A0ABT6PA15</accession>
<organism evidence="10 11">
    <name type="scientific">Polyangium sorediatum</name>
    <dbReference type="NCBI Taxonomy" id="889274"/>
    <lineage>
        <taxon>Bacteria</taxon>
        <taxon>Pseudomonadati</taxon>
        <taxon>Myxococcota</taxon>
        <taxon>Polyangia</taxon>
        <taxon>Polyangiales</taxon>
        <taxon>Polyangiaceae</taxon>
        <taxon>Polyangium</taxon>
    </lineage>
</organism>
<evidence type="ECO:0000256" key="7">
    <source>
        <dbReference type="SAM" id="Phobius"/>
    </source>
</evidence>
<sequence length="604" mass="66258">MSEPNPKPNLLARLRGSFEHTPRTLLLLFRSAKLATITLFALTLAAAVLPLGVAYVGKAIVDAVAAHSREATLRWVLVELALVAALALVQRGMGLLRSLIGARLGLDINGEILEKALSLELRHFEEPSVYDQLTRARREASSRPLAMVTETFGIVQSLVTLAGYGALLFRWSGFAVLALALASLPGAIAEVKLGNLAFRLRNWRSPEARKLNYLEYVLANDAHAKEVKLFGIGPLLLDRYRTLGEKFYREDRTLAVQRASLGWGLSLLGTGAFYACYASMALGAASGDLTLGDLVLYGISFRQGQQAFQSILSSLGGMYEHNLYMSNLFSYLAIPTNDGSSAPKIALPSEAGREQGIRFEGVSFRYPGQEKLALSKLDLFVPRGQSVALVGHNGAGKTTLIKLLTRLYTPTEGRILLDGKDLVDWDLDALRRRIGVVFQDYNRYQLTARENVGFGSTPHMGDVDRLSRAITRGGAEEVLATLSGGLDTQLGRWFKDGTELSGGQWQKVALARAFMREEADVLVLDEPTAALDAEAEHAVFERFRKLAEGRTTFVVSHRFPTVRMADRILVIDGGRVIEEGTHAELVAQDGRYARMFTLQAEGYR</sequence>
<dbReference type="Pfam" id="PF00005">
    <property type="entry name" value="ABC_tran"/>
    <property type="match status" value="1"/>
</dbReference>
<evidence type="ECO:0000256" key="2">
    <source>
        <dbReference type="ARBA" id="ARBA00022692"/>
    </source>
</evidence>
<dbReference type="Proteomes" id="UP001160301">
    <property type="component" value="Unassembled WGS sequence"/>
</dbReference>
<dbReference type="InterPro" id="IPR027417">
    <property type="entry name" value="P-loop_NTPase"/>
</dbReference>
<dbReference type="Gene3D" id="3.40.50.300">
    <property type="entry name" value="P-loop containing nucleotide triphosphate hydrolases"/>
    <property type="match status" value="1"/>
</dbReference>
<evidence type="ECO:0000259" key="8">
    <source>
        <dbReference type="PROSITE" id="PS50893"/>
    </source>
</evidence>
<dbReference type="InterPro" id="IPR017871">
    <property type="entry name" value="ABC_transporter-like_CS"/>
</dbReference>
<evidence type="ECO:0000256" key="1">
    <source>
        <dbReference type="ARBA" id="ARBA00004651"/>
    </source>
</evidence>
<dbReference type="PANTHER" id="PTHR43394:SF1">
    <property type="entry name" value="ATP-BINDING CASSETTE SUB-FAMILY B MEMBER 10, MITOCHONDRIAL"/>
    <property type="match status" value="1"/>
</dbReference>
<feature type="transmembrane region" description="Helical" evidence="7">
    <location>
        <begin position="171"/>
        <end position="191"/>
    </location>
</feature>
<feature type="transmembrane region" description="Helical" evidence="7">
    <location>
        <begin position="145"/>
        <end position="165"/>
    </location>
</feature>
<dbReference type="EMBL" id="JARZHI010000125">
    <property type="protein sequence ID" value="MDI1437423.1"/>
    <property type="molecule type" value="Genomic_DNA"/>
</dbReference>
<dbReference type="PROSITE" id="PS00211">
    <property type="entry name" value="ABC_TRANSPORTER_1"/>
    <property type="match status" value="1"/>
</dbReference>
<keyword evidence="4 10" id="KW-0067">ATP-binding</keyword>